<dbReference type="Proteomes" id="UP000324632">
    <property type="component" value="Chromosome 18"/>
</dbReference>
<feature type="compositionally biased region" description="Basic and acidic residues" evidence="1">
    <location>
        <begin position="460"/>
        <end position="473"/>
    </location>
</feature>
<feature type="compositionally biased region" description="Polar residues" evidence="1">
    <location>
        <begin position="1314"/>
        <end position="1327"/>
    </location>
</feature>
<accession>A0A5A9NHR5</accession>
<dbReference type="PANTHER" id="PTHR23005">
    <property type="entry name" value="RETINITIS PIGMENTOSA 1 PROTEIN"/>
    <property type="match status" value="1"/>
</dbReference>
<feature type="compositionally biased region" description="Acidic residues" evidence="1">
    <location>
        <begin position="586"/>
        <end position="599"/>
    </location>
</feature>
<evidence type="ECO:0000256" key="1">
    <source>
        <dbReference type="SAM" id="MobiDB-lite"/>
    </source>
</evidence>
<feature type="compositionally biased region" description="Acidic residues" evidence="1">
    <location>
        <begin position="798"/>
        <end position="808"/>
    </location>
</feature>
<feature type="compositionally biased region" description="Acidic residues" evidence="1">
    <location>
        <begin position="1213"/>
        <end position="1234"/>
    </location>
</feature>
<feature type="compositionally biased region" description="Acidic residues" evidence="1">
    <location>
        <begin position="706"/>
        <end position="720"/>
    </location>
</feature>
<dbReference type="GO" id="GO:0060041">
    <property type="term" value="P:retina development in camera-type eye"/>
    <property type="evidence" value="ECO:0007669"/>
    <property type="project" value="TreeGrafter"/>
</dbReference>
<feature type="compositionally biased region" description="Acidic residues" evidence="1">
    <location>
        <begin position="517"/>
        <end position="528"/>
    </location>
</feature>
<feature type="compositionally biased region" description="Basic and acidic residues" evidence="1">
    <location>
        <begin position="494"/>
        <end position="510"/>
    </location>
</feature>
<dbReference type="GO" id="GO:0035082">
    <property type="term" value="P:axoneme assembly"/>
    <property type="evidence" value="ECO:0007669"/>
    <property type="project" value="TreeGrafter"/>
</dbReference>
<feature type="compositionally biased region" description="Polar residues" evidence="1">
    <location>
        <begin position="140"/>
        <end position="153"/>
    </location>
</feature>
<evidence type="ECO:0000313" key="3">
    <source>
        <dbReference type="Proteomes" id="UP000324632"/>
    </source>
</evidence>
<feature type="compositionally biased region" description="Basic and acidic residues" evidence="1">
    <location>
        <begin position="529"/>
        <end position="551"/>
    </location>
</feature>
<feature type="compositionally biased region" description="Polar residues" evidence="1">
    <location>
        <begin position="1169"/>
        <end position="1188"/>
    </location>
</feature>
<feature type="compositionally biased region" description="Basic and acidic residues" evidence="1">
    <location>
        <begin position="1238"/>
        <end position="1250"/>
    </location>
</feature>
<organism evidence="2 3">
    <name type="scientific">Triplophysa tibetana</name>
    <dbReference type="NCBI Taxonomy" id="1572043"/>
    <lineage>
        <taxon>Eukaryota</taxon>
        <taxon>Metazoa</taxon>
        <taxon>Chordata</taxon>
        <taxon>Craniata</taxon>
        <taxon>Vertebrata</taxon>
        <taxon>Euteleostomi</taxon>
        <taxon>Actinopterygii</taxon>
        <taxon>Neopterygii</taxon>
        <taxon>Teleostei</taxon>
        <taxon>Ostariophysi</taxon>
        <taxon>Cypriniformes</taxon>
        <taxon>Nemacheilidae</taxon>
        <taxon>Triplophysa</taxon>
    </lineage>
</organism>
<protein>
    <submittedName>
        <fullName evidence="2">Retinitis pigmentosa 1-like 1 protein</fullName>
    </submittedName>
</protein>
<feature type="compositionally biased region" description="Acidic residues" evidence="1">
    <location>
        <begin position="831"/>
        <end position="841"/>
    </location>
</feature>
<feature type="compositionally biased region" description="Basic and acidic residues" evidence="1">
    <location>
        <begin position="111"/>
        <end position="137"/>
    </location>
</feature>
<feature type="compositionally biased region" description="Basic and acidic residues" evidence="1">
    <location>
        <begin position="944"/>
        <end position="964"/>
    </location>
</feature>
<feature type="compositionally biased region" description="Acidic residues" evidence="1">
    <location>
        <begin position="965"/>
        <end position="987"/>
    </location>
</feature>
<sequence length="1327" mass="147107">MSMLKSLWLCDPKYQNFKDQQPLDEEFKARSSSGVDVNSGSTSSGKSSVLGGAQAQTKAECEGPDTLTEVKEVDETIQEEPSETPESKCKSATPYIESRARWTPEGGAKGPVEEKLKDDVTGSDETIRNNDSPRELMETPLSSNMSSGNYPQNKETETDHPGDSSSGSRPASQRAQLSKRFSQDPDPVWVLNLLNKLEKQFMTHYVNAMDEFKVRWNLDNNEQLDIMICELKDEVRKRIQYSVNRELKKIRGRAGRPRPPKEAMSRESTVQTEQRRRRLKVMRNKSVDPQPAKSADEYTATGTDFSDQRSDDEYCPCDTCLKKKMASKPVVPVETFNSAPVMMEFDLRRILQIKKSATNNEKAESKCKISKMDDAEENVALEAVKEEDDREVTDAFTGQESEKEDHKDRKSGYCEKKEDTFEKQSDTSSKKDMNEVVEVTSSTEVVEIGEMSESNMTAEQQKEAEKENEEKGVNEAVSENSNISGSVSDAMQVETERGKTKEWAQEEQTEHNINNADESENGETVDDEFAGKEKNAKVESVDESTSEKSVEVEQTAEAETAGETEAAKDETAEEGEISEEKKTDESETAEDETAEEGEISEVKLTDESETAEDEPAEEDEISEVKMTDESETAEDEPAEEGEISEVKMTDESEIAEDEPAEEGEISEVKMTDESETAEDEPAEEGEISEVKMTDESETAEDKPPEEGDTAQDETEEEGETSEVKIAEESETAEDEPAEEGEISEVKTAEERETAEDGAAEEGVRVEDETGEEGETSEDKTAEESQAAEDEIAEKSETSEDETAEEVDISEVKTAEECETVEDETAEKSEMAEDDTAEESGTAEEKAAEDGETSQDEIAEESETAEDIAAEEGETSQDETEEESKIAEDENAENSEAAEFETAADDDLSDSKTEERSETAEDESPKKTTEDGENAESETAEEETDTKSTDNKDELVEERVIPDDKSTDDDEETDLAERADEETTESVEDVSSKAEEDLTEDEENTEEDIPESHSELEEVKETVDQKIDVLSDPDDTECDDVIDLKADKIVAEEETLFKNEGDVVIDSIDEKDQESGKEDDVEDVLGDKGCHVADSGESAEGGDEAEDDTEPDVEIDEGEHNGNIQASESTLQPKQEDGKSDKTTVTSFDVAVNQNSVYDADVEDSETEVHNQIQELSSESESKPQTTVRKTFKMLIHTLAFLKPTATQRPKVGEEEDGDDEEEHEETPEESDNTEDSSCVEKDGCGKEKGGLSDITEDTGEEENRESETGNTNKDYSEKSEWESSENALEKQFTKSSVESQPGSFDEVLDDQVKSRTISNHVTAKVNQ</sequence>
<feature type="compositionally biased region" description="Acidic residues" evidence="1">
    <location>
        <begin position="673"/>
        <end position="687"/>
    </location>
</feature>
<feature type="region of interest" description="Disordered" evidence="1">
    <location>
        <begin position="19"/>
        <end position="181"/>
    </location>
</feature>
<feature type="compositionally biased region" description="Low complexity" evidence="1">
    <location>
        <begin position="436"/>
        <end position="446"/>
    </location>
</feature>
<feature type="compositionally biased region" description="Basic and acidic residues" evidence="1">
    <location>
        <begin position="400"/>
        <end position="434"/>
    </location>
</feature>
<dbReference type="GO" id="GO:0005930">
    <property type="term" value="C:axoneme"/>
    <property type="evidence" value="ECO:0007669"/>
    <property type="project" value="TreeGrafter"/>
</dbReference>
<feature type="compositionally biased region" description="Basic and acidic residues" evidence="1">
    <location>
        <begin position="908"/>
        <end position="929"/>
    </location>
</feature>
<feature type="compositionally biased region" description="Low complexity" evidence="1">
    <location>
        <begin position="39"/>
        <end position="52"/>
    </location>
</feature>
<feature type="compositionally biased region" description="Basic and acidic residues" evidence="1">
    <location>
        <begin position="1274"/>
        <end position="1292"/>
    </location>
</feature>
<feature type="compositionally biased region" description="Acidic residues" evidence="1">
    <location>
        <begin position="728"/>
        <end position="742"/>
    </location>
</feature>
<feature type="compositionally biased region" description="Acidic residues" evidence="1">
    <location>
        <begin position="849"/>
        <end position="881"/>
    </location>
</feature>
<proteinExistence type="predicted"/>
<feature type="compositionally biased region" description="Acidic residues" evidence="1">
    <location>
        <begin position="1099"/>
        <end position="1116"/>
    </location>
</feature>
<feature type="compositionally biased region" description="Acidic residues" evidence="1">
    <location>
        <begin position="651"/>
        <end position="665"/>
    </location>
</feature>
<name>A0A5A9NHR5_9TELE</name>
<feature type="region of interest" description="Disordered" evidence="1">
    <location>
        <begin position="385"/>
        <end position="1036"/>
    </location>
</feature>
<feature type="compositionally biased region" description="Acidic residues" evidence="1">
    <location>
        <begin position="888"/>
        <end position="907"/>
    </location>
</feature>
<dbReference type="PANTHER" id="PTHR23005:SF3">
    <property type="entry name" value="RETINITIS PIGMENTOSA 1-LIKE 1 PROTEIN"/>
    <property type="match status" value="1"/>
</dbReference>
<dbReference type="GO" id="GO:0042461">
    <property type="term" value="P:photoreceptor cell development"/>
    <property type="evidence" value="ECO:0007669"/>
    <property type="project" value="TreeGrafter"/>
</dbReference>
<feature type="compositionally biased region" description="Polar residues" evidence="1">
    <location>
        <begin position="1121"/>
        <end position="1132"/>
    </location>
</feature>
<keyword evidence="3" id="KW-1185">Reference proteome</keyword>
<reference evidence="2 3" key="1">
    <citation type="journal article" date="2019" name="Mol. Ecol. Resour.">
        <title>Chromosome-level genome assembly of Triplophysa tibetana, a fish adapted to the harsh high-altitude environment of the Tibetan Plateau.</title>
        <authorList>
            <person name="Yang X."/>
            <person name="Liu H."/>
            <person name="Ma Z."/>
            <person name="Zou Y."/>
            <person name="Zou M."/>
            <person name="Mao Y."/>
            <person name="Li X."/>
            <person name="Wang H."/>
            <person name="Chen T."/>
            <person name="Wang W."/>
            <person name="Yang R."/>
        </authorList>
    </citation>
    <scope>NUCLEOTIDE SEQUENCE [LARGE SCALE GENOMIC DNA]</scope>
    <source>
        <strain evidence="2">TTIB1903HZAU</strain>
        <tissue evidence="2">Muscle</tissue>
    </source>
</reference>
<feature type="compositionally biased region" description="Polar residues" evidence="1">
    <location>
        <begin position="163"/>
        <end position="180"/>
    </location>
</feature>
<evidence type="ECO:0000313" key="2">
    <source>
        <dbReference type="EMBL" id="KAA0708745.1"/>
    </source>
</evidence>
<feature type="compositionally biased region" description="Basic and acidic residues" evidence="1">
    <location>
        <begin position="1067"/>
        <end position="1077"/>
    </location>
</feature>
<feature type="compositionally biased region" description="Polar residues" evidence="1">
    <location>
        <begin position="1142"/>
        <end position="1156"/>
    </location>
</feature>
<feature type="compositionally biased region" description="Acidic residues" evidence="1">
    <location>
        <begin position="1254"/>
        <end position="1264"/>
    </location>
</feature>
<gene>
    <name evidence="2" type="ORF">E1301_Tti008001</name>
</gene>
<feature type="compositionally biased region" description="Acidic residues" evidence="1">
    <location>
        <begin position="996"/>
        <end position="1008"/>
    </location>
</feature>
<feature type="compositionally biased region" description="Acidic residues" evidence="1">
    <location>
        <begin position="629"/>
        <end position="643"/>
    </location>
</feature>
<feature type="region of interest" description="Disordered" evidence="1">
    <location>
        <begin position="250"/>
        <end position="312"/>
    </location>
</feature>
<feature type="compositionally biased region" description="Polar residues" evidence="1">
    <location>
        <begin position="478"/>
        <end position="489"/>
    </location>
</feature>
<feature type="compositionally biased region" description="Basic and acidic residues" evidence="1">
    <location>
        <begin position="688"/>
        <end position="705"/>
    </location>
</feature>
<feature type="compositionally biased region" description="Basic and acidic residues" evidence="1">
    <location>
        <begin position="1009"/>
        <end position="1028"/>
    </location>
</feature>
<dbReference type="EMBL" id="SOYY01000018">
    <property type="protein sequence ID" value="KAA0708745.1"/>
    <property type="molecule type" value="Genomic_DNA"/>
</dbReference>
<feature type="region of interest" description="Disordered" evidence="1">
    <location>
        <begin position="1066"/>
        <end position="1327"/>
    </location>
</feature>
<feature type="compositionally biased region" description="Acidic residues" evidence="1">
    <location>
        <begin position="607"/>
        <end position="621"/>
    </location>
</feature>
<feature type="compositionally biased region" description="Acidic residues" evidence="1">
    <location>
        <begin position="930"/>
        <end position="943"/>
    </location>
</feature>
<feature type="compositionally biased region" description="Polar residues" evidence="1">
    <location>
        <begin position="1293"/>
        <end position="1302"/>
    </location>
</feature>
<comment type="caution">
    <text evidence="2">The sequence shown here is derived from an EMBL/GenBank/DDBJ whole genome shotgun (WGS) entry which is preliminary data.</text>
</comment>